<protein>
    <recommendedName>
        <fullName evidence="2">RNA-editing substrate-binding complex 6 protein domain-containing protein</fullName>
    </recommendedName>
</protein>
<dbReference type="EMBL" id="CAXAMN010025783">
    <property type="protein sequence ID" value="CAK9097841.1"/>
    <property type="molecule type" value="Genomic_DNA"/>
</dbReference>
<evidence type="ECO:0000313" key="3">
    <source>
        <dbReference type="EMBL" id="CAK9097841.1"/>
    </source>
</evidence>
<name>A0ABP0RF60_9DINO</name>
<evidence type="ECO:0000259" key="2">
    <source>
        <dbReference type="Pfam" id="PF26188"/>
    </source>
</evidence>
<dbReference type="InterPro" id="IPR058917">
    <property type="entry name" value="RESC6_dom"/>
</dbReference>
<dbReference type="PANTHER" id="PTHR21228">
    <property type="entry name" value="FAST LEU-RICH DOMAIN-CONTAINING"/>
    <property type="match status" value="1"/>
</dbReference>
<gene>
    <name evidence="3" type="ORF">CCMP2556_LOCUS46402</name>
</gene>
<reference evidence="3 4" key="1">
    <citation type="submission" date="2024-02" db="EMBL/GenBank/DDBJ databases">
        <authorList>
            <person name="Chen Y."/>
            <person name="Shah S."/>
            <person name="Dougan E. K."/>
            <person name="Thang M."/>
            <person name="Chan C."/>
        </authorList>
    </citation>
    <scope>NUCLEOTIDE SEQUENCE [LARGE SCALE GENOMIC DNA]</scope>
</reference>
<feature type="region of interest" description="Disordered" evidence="1">
    <location>
        <begin position="575"/>
        <end position="597"/>
    </location>
</feature>
<feature type="compositionally biased region" description="Basic and acidic residues" evidence="1">
    <location>
        <begin position="575"/>
        <end position="587"/>
    </location>
</feature>
<feature type="region of interest" description="Disordered" evidence="1">
    <location>
        <begin position="609"/>
        <end position="670"/>
    </location>
</feature>
<dbReference type="Proteomes" id="UP001642484">
    <property type="component" value="Unassembled WGS sequence"/>
</dbReference>
<accession>A0ABP0RF60</accession>
<evidence type="ECO:0000313" key="4">
    <source>
        <dbReference type="Proteomes" id="UP001642484"/>
    </source>
</evidence>
<keyword evidence="4" id="KW-1185">Reference proteome</keyword>
<dbReference type="InterPro" id="IPR050870">
    <property type="entry name" value="FAST_kinase"/>
</dbReference>
<sequence length="670" mass="75121">MSICQICVEWTSRRFAQASCRRVQLQVRWAKIKALKSEFKLERNKQKNHREAFETPTDPILQSQMYTPEALKTKNLTKFCNHLVAFGLQVPELMDRYAARAEELAAQLTASQFTIILNAFARASHRHDAMLKTFSKRMLPKLHMFLPIDFSQLCNAYAKLREHDEVLFKRLALEMPHKLPHFEGIHLSCVANAYARLAIRDDLLFDDIADEVIRRPQDLSHVALLNIANGFSRFKIRHKRLWPIIGEWLLQSHLDLQAQDVATAFNAFSAVDFKQTELFRTLLVSLSQEPLLSQASPTTLCLTFNSLARLTWPAKSDVEANAALDVLVEKVTSQLPALEPVGLTQLLHACSRKTGSHDVGVWTCLICSLHARCMRHTACADACTACAEVETGILEQAGQQISKFPAQSLSLLVNACARLQKKDVPLLTKVAKCAAPLLPEFTPQALAITADSFAKLEVRSEILFYLLAEEILQKIPLFSGQGIGLVLQAYGKLGINNQKLAQACRKHVRALSDELTLWEVDAIEEGFKKMGASDGSTVALLQKVRQRLVVNTAEVDGAWVEDDLLERLAKEEELRMTKHRPEQDVEPKSIAPLQEPAPLDLWDMWSNADKADDKSQGQDSFADSDDGTATSSSRLREYLARPEKVGRKPIVLDSEIPGGGGRKHRRRART</sequence>
<feature type="compositionally biased region" description="Basic and acidic residues" evidence="1">
    <location>
        <begin position="634"/>
        <end position="646"/>
    </location>
</feature>
<comment type="caution">
    <text evidence="3">The sequence shown here is derived from an EMBL/GenBank/DDBJ whole genome shotgun (WGS) entry which is preliminary data.</text>
</comment>
<dbReference type="PANTHER" id="PTHR21228:SF40">
    <property type="entry name" value="LD45607P"/>
    <property type="match status" value="1"/>
</dbReference>
<evidence type="ECO:0000256" key="1">
    <source>
        <dbReference type="SAM" id="MobiDB-lite"/>
    </source>
</evidence>
<feature type="domain" description="RNA-editing substrate-binding complex 6 protein" evidence="2">
    <location>
        <begin position="152"/>
        <end position="327"/>
    </location>
</feature>
<feature type="compositionally biased region" description="Basic residues" evidence="1">
    <location>
        <begin position="661"/>
        <end position="670"/>
    </location>
</feature>
<dbReference type="Pfam" id="PF26188">
    <property type="entry name" value="RESC6"/>
    <property type="match status" value="1"/>
</dbReference>
<organism evidence="3 4">
    <name type="scientific">Durusdinium trenchii</name>
    <dbReference type="NCBI Taxonomy" id="1381693"/>
    <lineage>
        <taxon>Eukaryota</taxon>
        <taxon>Sar</taxon>
        <taxon>Alveolata</taxon>
        <taxon>Dinophyceae</taxon>
        <taxon>Suessiales</taxon>
        <taxon>Symbiodiniaceae</taxon>
        <taxon>Durusdinium</taxon>
    </lineage>
</organism>
<proteinExistence type="predicted"/>